<dbReference type="AlphaFoldDB" id="A0A0B0PJY4"/>
<name>A0A0B0PJY4_GOSAR</name>
<proteinExistence type="predicted"/>
<organism evidence="1 2">
    <name type="scientific">Gossypium arboreum</name>
    <name type="common">Tree cotton</name>
    <name type="synonym">Gossypium nanking</name>
    <dbReference type="NCBI Taxonomy" id="29729"/>
    <lineage>
        <taxon>Eukaryota</taxon>
        <taxon>Viridiplantae</taxon>
        <taxon>Streptophyta</taxon>
        <taxon>Embryophyta</taxon>
        <taxon>Tracheophyta</taxon>
        <taxon>Spermatophyta</taxon>
        <taxon>Magnoliopsida</taxon>
        <taxon>eudicotyledons</taxon>
        <taxon>Gunneridae</taxon>
        <taxon>Pentapetalae</taxon>
        <taxon>rosids</taxon>
        <taxon>malvids</taxon>
        <taxon>Malvales</taxon>
        <taxon>Malvaceae</taxon>
        <taxon>Malvoideae</taxon>
        <taxon>Gossypium</taxon>
    </lineage>
</organism>
<sequence length="81" mass="9041">MSVFSSHLVPQRVYWSCLSVPAHILVKTPLQVPNRRKHKESCLSIPATTSDCFHQLQNLCGTKLSTYAEVWSLVPGSMEVA</sequence>
<dbReference type="GO" id="GO:0016874">
    <property type="term" value="F:ligase activity"/>
    <property type="evidence" value="ECO:0007669"/>
    <property type="project" value="UniProtKB-KW"/>
</dbReference>
<evidence type="ECO:0000313" key="2">
    <source>
        <dbReference type="Proteomes" id="UP000032142"/>
    </source>
</evidence>
<keyword evidence="1" id="KW-0436">Ligase</keyword>
<protein>
    <submittedName>
        <fullName evidence="1">Phenylalanine--tRNA ligase alpha subunit</fullName>
    </submittedName>
</protein>
<gene>
    <name evidence="1" type="ORF">F383_06633</name>
</gene>
<reference evidence="2" key="1">
    <citation type="submission" date="2014-09" db="EMBL/GenBank/DDBJ databases">
        <authorList>
            <person name="Mudge J."/>
            <person name="Ramaraj T."/>
            <person name="Lindquist I.E."/>
            <person name="Bharti A.K."/>
            <person name="Sundararajan A."/>
            <person name="Cameron C.T."/>
            <person name="Woodward J.E."/>
            <person name="May G.D."/>
            <person name="Brubaker C."/>
            <person name="Broadhvest J."/>
            <person name="Wilkins T.A."/>
        </authorList>
    </citation>
    <scope>NUCLEOTIDE SEQUENCE</scope>
    <source>
        <strain evidence="2">cv. AKA8401</strain>
    </source>
</reference>
<evidence type="ECO:0000313" key="1">
    <source>
        <dbReference type="EMBL" id="KHG24744.1"/>
    </source>
</evidence>
<accession>A0A0B0PJY4</accession>
<dbReference type="Proteomes" id="UP000032142">
    <property type="component" value="Unassembled WGS sequence"/>
</dbReference>
<keyword evidence="2" id="KW-1185">Reference proteome</keyword>
<dbReference type="EMBL" id="KN429939">
    <property type="protein sequence ID" value="KHG24744.1"/>
    <property type="molecule type" value="Genomic_DNA"/>
</dbReference>